<protein>
    <submittedName>
        <fullName evidence="2">Glycosyltransferase</fullName>
        <ecNumber evidence="2">2.4.-.-</ecNumber>
    </submittedName>
</protein>
<feature type="domain" description="Glycosyltransferase subfamily 4-like N-terminal" evidence="1">
    <location>
        <begin position="86"/>
        <end position="218"/>
    </location>
</feature>
<dbReference type="EMBL" id="JAUYVI010000006">
    <property type="protein sequence ID" value="MDQ7250232.1"/>
    <property type="molecule type" value="Genomic_DNA"/>
</dbReference>
<dbReference type="RefSeq" id="WP_379959221.1">
    <property type="nucleotide sequence ID" value="NZ_JAUYVI010000006.1"/>
</dbReference>
<reference evidence="3" key="1">
    <citation type="submission" date="2023-08" db="EMBL/GenBank/DDBJ databases">
        <title>Rhodospirillaceae gen. nov., a novel taxon isolated from the Yangtze River Yuezi River estuary sludge.</title>
        <authorList>
            <person name="Ruan L."/>
        </authorList>
    </citation>
    <scope>NUCLEOTIDE SEQUENCE [LARGE SCALE GENOMIC DNA]</scope>
    <source>
        <strain evidence="3">R-7</strain>
    </source>
</reference>
<dbReference type="Pfam" id="PF13439">
    <property type="entry name" value="Glyco_transf_4"/>
    <property type="match status" value="1"/>
</dbReference>
<comment type="caution">
    <text evidence="2">The sequence shown here is derived from an EMBL/GenBank/DDBJ whole genome shotgun (WGS) entry which is preliminary data.</text>
</comment>
<dbReference type="InterPro" id="IPR028098">
    <property type="entry name" value="Glyco_trans_4-like_N"/>
</dbReference>
<evidence type="ECO:0000313" key="2">
    <source>
        <dbReference type="EMBL" id="MDQ7250232.1"/>
    </source>
</evidence>
<keyword evidence="2" id="KW-0808">Transferase</keyword>
<evidence type="ECO:0000259" key="1">
    <source>
        <dbReference type="Pfam" id="PF13439"/>
    </source>
</evidence>
<dbReference type="PANTHER" id="PTHR12526">
    <property type="entry name" value="GLYCOSYLTRANSFERASE"/>
    <property type="match status" value="1"/>
</dbReference>
<sequence>MIRVVHVCSHAHEGGAARAAYRIHLGQRKIGIDSRLAVIHKKLDDDSVVAPLGLAGRVRAVVGGKVEAAILARQRTANPVFHSLGLMSSGLGGWLNKSGADLVNLHWVAGATLSIGEIAAIKKPIVWTMHDMWPFSGAEHYENLAGARRANVGYAPGSRAATDKGPDLDAWTFGRKLRAWRGKTFHLITPSRWLADRAKQSTLFSRMPCRAISNGIDLGLYKPLDRREARRALNLPQDKLLVLFGAMSSTTDHRKGFHLLVPALQALSRDPASGSRTELMVFGARAPKQPADLGLPVHYLGQFGDDLSLVLLYSAADVFVAPSLQDNLPNTLVESLSCGTPCVAFDIGGMPDLVCDQACGQLAPAGDIEALAKAIATVLARTGEQARADCRRSAEGRFADTDVAAQYLEYYREACR</sequence>
<keyword evidence="3" id="KW-1185">Reference proteome</keyword>
<dbReference type="SUPFAM" id="SSF53756">
    <property type="entry name" value="UDP-Glycosyltransferase/glycogen phosphorylase"/>
    <property type="match status" value="1"/>
</dbReference>
<accession>A0ABU0YR83</accession>
<gene>
    <name evidence="2" type="ORF">Q8A70_21250</name>
</gene>
<dbReference type="GO" id="GO:0016757">
    <property type="term" value="F:glycosyltransferase activity"/>
    <property type="evidence" value="ECO:0007669"/>
    <property type="project" value="UniProtKB-KW"/>
</dbReference>
<name>A0ABU0YR83_9PROT</name>
<dbReference type="Proteomes" id="UP001230156">
    <property type="component" value="Unassembled WGS sequence"/>
</dbReference>
<dbReference type="Pfam" id="PF13692">
    <property type="entry name" value="Glyco_trans_1_4"/>
    <property type="match status" value="1"/>
</dbReference>
<organism evidence="2 3">
    <name type="scientific">Dongia sedimenti</name>
    <dbReference type="NCBI Taxonomy" id="3064282"/>
    <lineage>
        <taxon>Bacteria</taxon>
        <taxon>Pseudomonadati</taxon>
        <taxon>Pseudomonadota</taxon>
        <taxon>Alphaproteobacteria</taxon>
        <taxon>Rhodospirillales</taxon>
        <taxon>Dongiaceae</taxon>
        <taxon>Dongia</taxon>
    </lineage>
</organism>
<dbReference type="PANTHER" id="PTHR12526:SF626">
    <property type="entry name" value="GLL4300 PROTEIN"/>
    <property type="match status" value="1"/>
</dbReference>
<dbReference type="Gene3D" id="3.40.50.2000">
    <property type="entry name" value="Glycogen Phosphorylase B"/>
    <property type="match status" value="2"/>
</dbReference>
<proteinExistence type="predicted"/>
<evidence type="ECO:0000313" key="3">
    <source>
        <dbReference type="Proteomes" id="UP001230156"/>
    </source>
</evidence>
<keyword evidence="2" id="KW-0328">Glycosyltransferase</keyword>
<dbReference type="EC" id="2.4.-.-" evidence="2"/>